<proteinExistence type="predicted"/>
<keyword evidence="4" id="KW-1185">Reference proteome</keyword>
<protein>
    <recommendedName>
        <fullName evidence="2">SGNH domain-containing protein</fullName>
    </recommendedName>
</protein>
<organism evidence="3 4">
    <name type="scientific">Corynebacterium gottingense</name>
    <dbReference type="NCBI Taxonomy" id="2041036"/>
    <lineage>
        <taxon>Bacteria</taxon>
        <taxon>Bacillati</taxon>
        <taxon>Actinomycetota</taxon>
        <taxon>Actinomycetes</taxon>
        <taxon>Mycobacteriales</taxon>
        <taxon>Corynebacteriaceae</taxon>
        <taxon>Corynebacterium</taxon>
    </lineage>
</organism>
<feature type="domain" description="SGNH" evidence="2">
    <location>
        <begin position="15"/>
        <end position="55"/>
    </location>
</feature>
<evidence type="ECO:0000313" key="4">
    <source>
        <dbReference type="Proteomes" id="UP000266886"/>
    </source>
</evidence>
<comment type="caution">
    <text evidence="3">The sequence shown here is derived from an EMBL/GenBank/DDBJ whole genome shotgun (WGS) entry which is preliminary data.</text>
</comment>
<evidence type="ECO:0000313" key="3">
    <source>
        <dbReference type="EMBL" id="RMD17630.1"/>
    </source>
</evidence>
<gene>
    <name evidence="3" type="ORF">EAW56_10885</name>
</gene>
<dbReference type="Proteomes" id="UP000266886">
    <property type="component" value="Unassembled WGS sequence"/>
</dbReference>
<dbReference type="RefSeq" id="WP_341867427.1">
    <property type="nucleotide sequence ID" value="NZ_RDRE01000045.1"/>
</dbReference>
<feature type="non-terminal residue" evidence="3">
    <location>
        <position position="1"/>
    </location>
</feature>
<feature type="region of interest" description="Disordered" evidence="1">
    <location>
        <begin position="94"/>
        <end position="119"/>
    </location>
</feature>
<sequence>PAAEYLDGSRNQFSVDTAGWFCDAELCRPQIGNVYVYRDQNHISNAYMATLTPLVWQELRRVFDTLDIAYTQPEPGQDGEGAAGAPPTEYVIPPLFPDPNAHVPVGDGEAPEVPMVGRE</sequence>
<evidence type="ECO:0000259" key="2">
    <source>
        <dbReference type="Pfam" id="PF19040"/>
    </source>
</evidence>
<name>A0ABX9UH44_9CORY</name>
<evidence type="ECO:0000256" key="1">
    <source>
        <dbReference type="SAM" id="MobiDB-lite"/>
    </source>
</evidence>
<dbReference type="EMBL" id="RDRE01000045">
    <property type="protein sequence ID" value="RMD17630.1"/>
    <property type="molecule type" value="Genomic_DNA"/>
</dbReference>
<accession>A0ABX9UH44</accession>
<dbReference type="InterPro" id="IPR043968">
    <property type="entry name" value="SGNH"/>
</dbReference>
<reference evidence="3 4" key="1">
    <citation type="submission" date="2018-10" db="EMBL/GenBank/DDBJ databases">
        <title>Whole genome sequence of Corynebacterium gottingense DSM 130494T.</title>
        <authorList>
            <person name="Bernier A.-M."/>
            <person name="Bernard K."/>
        </authorList>
    </citation>
    <scope>NUCLEOTIDE SEQUENCE [LARGE SCALE GENOMIC DNA]</scope>
    <source>
        <strain evidence="3 4">DSM 103494</strain>
    </source>
</reference>
<dbReference type="Pfam" id="PF19040">
    <property type="entry name" value="SGNH"/>
    <property type="match status" value="1"/>
</dbReference>